<keyword evidence="2" id="KW-1185">Reference proteome</keyword>
<organism evidence="1 2">
    <name type="scientific">Oerskovia merdavium</name>
    <dbReference type="NCBI Taxonomy" id="2762227"/>
    <lineage>
        <taxon>Bacteria</taxon>
        <taxon>Bacillati</taxon>
        <taxon>Actinomycetota</taxon>
        <taxon>Actinomycetes</taxon>
        <taxon>Micrococcales</taxon>
        <taxon>Cellulomonadaceae</taxon>
        <taxon>Oerskovia</taxon>
    </lineage>
</organism>
<dbReference type="Gene3D" id="1.25.10.10">
    <property type="entry name" value="Leucine-rich Repeat Variant"/>
    <property type="match status" value="1"/>
</dbReference>
<sequence length="275" mass="29156">MTDDLLAQLLDPDPAVDEDAVDAAAGRALAGDREAADALRDVVLHFERFPISTFERTLNRLYAFADASLEPAMLRALENGVSAPWYLTAACGRAGFRGAVPYALALLDSHVAYERTVGCEVLGVLGAHEAVPTLVDVLGDTDHRVRESAAAALADLGGSGAALGLRRELVEPRFALLGYVSNALGAIEPDQTTWLLDQAASPDTRTRYWAVRALGRTGSDLVHEPLLVVAADPAEETAAIANGSTVASAARSALKTWQRVRRVRAADTTSTRPTT</sequence>
<dbReference type="InterPro" id="IPR016024">
    <property type="entry name" value="ARM-type_fold"/>
</dbReference>
<accession>A0ABR8U097</accession>
<dbReference type="SUPFAM" id="SSF48371">
    <property type="entry name" value="ARM repeat"/>
    <property type="match status" value="1"/>
</dbReference>
<evidence type="ECO:0000313" key="2">
    <source>
        <dbReference type="Proteomes" id="UP000655570"/>
    </source>
</evidence>
<evidence type="ECO:0000313" key="1">
    <source>
        <dbReference type="EMBL" id="MBD7981461.1"/>
    </source>
</evidence>
<proteinExistence type="predicted"/>
<protein>
    <submittedName>
        <fullName evidence="1">HEAT repeat domain-containing protein</fullName>
    </submittedName>
</protein>
<gene>
    <name evidence="1" type="ORF">H9641_12140</name>
</gene>
<comment type="caution">
    <text evidence="1">The sequence shown here is derived from an EMBL/GenBank/DDBJ whole genome shotgun (WGS) entry which is preliminary data.</text>
</comment>
<dbReference type="Proteomes" id="UP000655570">
    <property type="component" value="Unassembled WGS sequence"/>
</dbReference>
<dbReference type="PROSITE" id="PS50077">
    <property type="entry name" value="HEAT_REPEAT"/>
    <property type="match status" value="1"/>
</dbReference>
<dbReference type="InterPro" id="IPR021133">
    <property type="entry name" value="HEAT_type_2"/>
</dbReference>
<reference evidence="1 2" key="1">
    <citation type="submission" date="2020-08" db="EMBL/GenBank/DDBJ databases">
        <title>A Genomic Blueprint of the Chicken Gut Microbiome.</title>
        <authorList>
            <person name="Gilroy R."/>
            <person name="Ravi A."/>
            <person name="Getino M."/>
            <person name="Pursley I."/>
            <person name="Horton D.L."/>
            <person name="Alikhan N.-F."/>
            <person name="Baker D."/>
            <person name="Gharbi K."/>
            <person name="Hall N."/>
            <person name="Watson M."/>
            <person name="Adriaenssens E.M."/>
            <person name="Foster-Nyarko E."/>
            <person name="Jarju S."/>
            <person name="Secka A."/>
            <person name="Antonio M."/>
            <person name="Oren A."/>
            <person name="Chaudhuri R."/>
            <person name="La Ragione R.M."/>
            <person name="Hildebrand F."/>
            <person name="Pallen M.J."/>
        </authorList>
    </citation>
    <scope>NUCLEOTIDE SEQUENCE [LARGE SCALE GENOMIC DNA]</scope>
    <source>
        <strain evidence="1 2">Sa2CUA9</strain>
    </source>
</reference>
<name>A0ABR8U097_9CELL</name>
<dbReference type="RefSeq" id="WP_191804065.1">
    <property type="nucleotide sequence ID" value="NZ_JACSQF010000011.1"/>
</dbReference>
<dbReference type="Pfam" id="PF13646">
    <property type="entry name" value="HEAT_2"/>
    <property type="match status" value="1"/>
</dbReference>
<dbReference type="EMBL" id="JACSQF010000011">
    <property type="protein sequence ID" value="MBD7981461.1"/>
    <property type="molecule type" value="Genomic_DNA"/>
</dbReference>
<dbReference type="InterPro" id="IPR011989">
    <property type="entry name" value="ARM-like"/>
</dbReference>